<dbReference type="EMBL" id="AP025334">
    <property type="protein sequence ID" value="BDD51463.1"/>
    <property type="molecule type" value="Genomic_DNA"/>
</dbReference>
<name>A0ABM7VWI1_9ENTR</name>
<reference evidence="1 2" key="1">
    <citation type="submission" date="2021-12" db="EMBL/GenBank/DDBJ databases">
        <title>Complete genome sequence of Phytobacter diazotrophicus TA9734.</title>
        <authorList>
            <person name="Kubota H."/>
            <person name="Nakayama Y."/>
            <person name="Ariyoshi T."/>
        </authorList>
    </citation>
    <scope>NUCLEOTIDE SEQUENCE [LARGE SCALE GENOMIC DNA]</scope>
    <source>
        <strain evidence="1 2">TA9734</strain>
    </source>
</reference>
<dbReference type="RefSeq" id="WP_125124779.1">
    <property type="nucleotide sequence ID" value="NZ_AP025334.1"/>
</dbReference>
<dbReference type="Proteomes" id="UP001320460">
    <property type="component" value="Chromosome"/>
</dbReference>
<sequence>MMKKHRLHIFENQTEIGFMEVSDAKGEALLEQVQISLSSGTGLSFTRTVSAGERRILESSPQGIKLLSSETLFSNR</sequence>
<evidence type="ECO:0000313" key="2">
    <source>
        <dbReference type="Proteomes" id="UP001320460"/>
    </source>
</evidence>
<proteinExistence type="predicted"/>
<accession>A0ABM7VWI1</accession>
<protein>
    <submittedName>
        <fullName evidence="1">Uncharacterized protein</fullName>
    </submittedName>
</protein>
<keyword evidence="2" id="KW-1185">Reference proteome</keyword>
<organism evidence="1 2">
    <name type="scientific">Phytobacter diazotrophicus</name>
    <dbReference type="NCBI Taxonomy" id="395631"/>
    <lineage>
        <taxon>Bacteria</taxon>
        <taxon>Pseudomonadati</taxon>
        <taxon>Pseudomonadota</taxon>
        <taxon>Gammaproteobacteria</taxon>
        <taxon>Enterobacterales</taxon>
        <taxon>Enterobacteriaceae</taxon>
        <taxon>Phytobacter</taxon>
    </lineage>
</organism>
<gene>
    <name evidence="1" type="ORF">PDTA9734_29500</name>
</gene>
<evidence type="ECO:0000313" key="1">
    <source>
        <dbReference type="EMBL" id="BDD51463.1"/>
    </source>
</evidence>